<comment type="cofactor">
    <cofactor evidence="1">
        <name>pyridoxal 5'-phosphate</name>
        <dbReference type="ChEBI" id="CHEBI:597326"/>
    </cofactor>
</comment>
<protein>
    <submittedName>
        <fullName evidence="6">2-aminoadipate transaminase</fullName>
        <ecNumber evidence="6">2.6.1.-</ecNumber>
    </submittedName>
</protein>
<dbReference type="GO" id="GO:0008483">
    <property type="term" value="F:transaminase activity"/>
    <property type="evidence" value="ECO:0007669"/>
    <property type="project" value="UniProtKB-KW"/>
</dbReference>
<sequence length="404" mass="44877">MTRKFPFSKDISLAFKNDPPGQWLLALPEGCIRLSSGYPEPVLVPAEAIKSATIRLLDEEQDLPLQYIGSPRIPQLKEAIRQRMAKRGVELMDEELLVTSGACQAIDLISRVLLDDKAVVALESPTYMEALEVFRNYTEHFMNIPVDAKGMDTDRFAEMLANRKREGLTLPRIFYTIPTSQNPTGTTLTPERREHLLVLAEEFDFLILEDDAYGELAFAEAPKLLKAMDGGNNRVIHIGSLSKVVAPGMRIGWVAGGAELVSTLGWFKKDLNHPFAQSVMASFLEATDFDAHLASLTNAYRAKSMAMLQALEQFMPPSVTWYAPEGGYFMWLQLPGIDTADMLPQALAAGVSYVPGKHFHLDQEHCEYLRLSFSYADAEAIVEGVRKLAEVVGANLPQDEPQGE</sequence>
<proteinExistence type="predicted"/>
<organism evidence="6 7">
    <name type="scientific">Planococcus koreensis</name>
    <dbReference type="NCBI Taxonomy" id="112331"/>
    <lineage>
        <taxon>Bacteria</taxon>
        <taxon>Bacillati</taxon>
        <taxon>Bacillota</taxon>
        <taxon>Bacilli</taxon>
        <taxon>Bacillales</taxon>
        <taxon>Caryophanaceae</taxon>
        <taxon>Planococcus</taxon>
    </lineage>
</organism>
<gene>
    <name evidence="6" type="ORF">HNQ44_001279</name>
</gene>
<dbReference type="Gene3D" id="3.40.640.10">
    <property type="entry name" value="Type I PLP-dependent aspartate aminotransferase-like (Major domain)"/>
    <property type="match status" value="1"/>
</dbReference>
<dbReference type="PANTHER" id="PTHR42790">
    <property type="entry name" value="AMINOTRANSFERASE"/>
    <property type="match status" value="1"/>
</dbReference>
<dbReference type="InterPro" id="IPR050859">
    <property type="entry name" value="Class-I_PLP-dep_aminotransf"/>
</dbReference>
<dbReference type="InterPro" id="IPR015424">
    <property type="entry name" value="PyrdxlP-dep_Trfase"/>
</dbReference>
<dbReference type="InterPro" id="IPR004839">
    <property type="entry name" value="Aminotransferase_I/II_large"/>
</dbReference>
<dbReference type="GO" id="GO:1901605">
    <property type="term" value="P:alpha-amino acid metabolic process"/>
    <property type="evidence" value="ECO:0007669"/>
    <property type="project" value="TreeGrafter"/>
</dbReference>
<evidence type="ECO:0000256" key="4">
    <source>
        <dbReference type="ARBA" id="ARBA00022898"/>
    </source>
</evidence>
<dbReference type="InterPro" id="IPR015422">
    <property type="entry name" value="PyrdxlP-dep_Trfase_small"/>
</dbReference>
<dbReference type="RefSeq" id="WP_135503014.1">
    <property type="nucleotide sequence ID" value="NZ_CP181055.1"/>
</dbReference>
<keyword evidence="2 6" id="KW-0032">Aminotransferase</keyword>
<dbReference type="Proteomes" id="UP000525923">
    <property type="component" value="Unassembled WGS sequence"/>
</dbReference>
<evidence type="ECO:0000259" key="5">
    <source>
        <dbReference type="Pfam" id="PF00155"/>
    </source>
</evidence>
<dbReference type="Gene3D" id="3.90.1150.10">
    <property type="entry name" value="Aspartate Aminotransferase, domain 1"/>
    <property type="match status" value="1"/>
</dbReference>
<evidence type="ECO:0000256" key="3">
    <source>
        <dbReference type="ARBA" id="ARBA00022679"/>
    </source>
</evidence>
<dbReference type="OrthoDB" id="9802328at2"/>
<dbReference type="CDD" id="cd00609">
    <property type="entry name" value="AAT_like"/>
    <property type="match status" value="1"/>
</dbReference>
<accession>A0A7W8CTT1</accession>
<feature type="domain" description="Aminotransferase class I/classII large" evidence="5">
    <location>
        <begin position="32"/>
        <end position="384"/>
    </location>
</feature>
<name>A0A7W8CTT1_9BACL</name>
<evidence type="ECO:0000313" key="6">
    <source>
        <dbReference type="EMBL" id="MBB5179855.1"/>
    </source>
</evidence>
<keyword evidence="4" id="KW-0663">Pyridoxal phosphate</keyword>
<keyword evidence="7" id="KW-1185">Reference proteome</keyword>
<dbReference type="SUPFAM" id="SSF53383">
    <property type="entry name" value="PLP-dependent transferases"/>
    <property type="match status" value="1"/>
</dbReference>
<evidence type="ECO:0000256" key="2">
    <source>
        <dbReference type="ARBA" id="ARBA00022576"/>
    </source>
</evidence>
<keyword evidence="3 6" id="KW-0808">Transferase</keyword>
<reference evidence="6 7" key="1">
    <citation type="submission" date="2020-08" db="EMBL/GenBank/DDBJ databases">
        <title>Genomic Encyclopedia of Type Strains, Phase IV (KMG-IV): sequencing the most valuable type-strain genomes for metagenomic binning, comparative biology and taxonomic classification.</title>
        <authorList>
            <person name="Goeker M."/>
        </authorList>
    </citation>
    <scope>NUCLEOTIDE SEQUENCE [LARGE SCALE GENOMIC DNA]</scope>
    <source>
        <strain evidence="6 7">DSM 15895</strain>
    </source>
</reference>
<dbReference type="Pfam" id="PF00155">
    <property type="entry name" value="Aminotran_1_2"/>
    <property type="match status" value="1"/>
</dbReference>
<dbReference type="PANTHER" id="PTHR42790:SF19">
    <property type="entry name" value="KYNURENINE_ALPHA-AMINOADIPATE AMINOTRANSFERASE, MITOCHONDRIAL"/>
    <property type="match status" value="1"/>
</dbReference>
<dbReference type="GO" id="GO:0030170">
    <property type="term" value="F:pyridoxal phosphate binding"/>
    <property type="evidence" value="ECO:0007669"/>
    <property type="project" value="InterPro"/>
</dbReference>
<comment type="caution">
    <text evidence="6">The sequence shown here is derived from an EMBL/GenBank/DDBJ whole genome shotgun (WGS) entry which is preliminary data.</text>
</comment>
<dbReference type="EC" id="2.6.1.-" evidence="6"/>
<dbReference type="AlphaFoldDB" id="A0A7W8CTT1"/>
<evidence type="ECO:0000256" key="1">
    <source>
        <dbReference type="ARBA" id="ARBA00001933"/>
    </source>
</evidence>
<dbReference type="EMBL" id="JACHHE010000003">
    <property type="protein sequence ID" value="MBB5179855.1"/>
    <property type="molecule type" value="Genomic_DNA"/>
</dbReference>
<dbReference type="InterPro" id="IPR015421">
    <property type="entry name" value="PyrdxlP-dep_Trfase_major"/>
</dbReference>
<evidence type="ECO:0000313" key="7">
    <source>
        <dbReference type="Proteomes" id="UP000525923"/>
    </source>
</evidence>